<evidence type="ECO:0000313" key="2">
    <source>
        <dbReference type="Proteomes" id="UP001348369"/>
    </source>
</evidence>
<dbReference type="Proteomes" id="UP001348369">
    <property type="component" value="Chromosome"/>
</dbReference>
<evidence type="ECO:0000313" key="1">
    <source>
        <dbReference type="EMBL" id="WSC02815.1"/>
    </source>
</evidence>
<accession>A0ACD4ZX75</accession>
<sequence>MCALLAPGLLMWSTLEQALFLAGLLESLITVVAVRRSCVLRLPQGILAAAVAGAVLHIAVFFSRDYFACVAFGHEHPDCAVVPTAVEWELALYTQTWGLLVASVVALLATLRYDKRAPRSDSLRPGRVDG</sequence>
<keyword evidence="2" id="KW-1185">Reference proteome</keyword>
<reference evidence="1" key="1">
    <citation type="submission" date="2022-10" db="EMBL/GenBank/DDBJ databases">
        <title>The complete genomes of actinobacterial strains from the NBC collection.</title>
        <authorList>
            <person name="Joergensen T.S."/>
            <person name="Alvarez Arevalo M."/>
            <person name="Sterndorff E.B."/>
            <person name="Faurdal D."/>
            <person name="Vuksanovic O."/>
            <person name="Mourched A.-S."/>
            <person name="Charusanti P."/>
            <person name="Shaw S."/>
            <person name="Blin K."/>
            <person name="Weber T."/>
        </authorList>
    </citation>
    <scope>NUCLEOTIDE SEQUENCE</scope>
    <source>
        <strain evidence="1">NBC 01771</strain>
    </source>
</reference>
<dbReference type="EMBL" id="CP109109">
    <property type="protein sequence ID" value="WSC02815.1"/>
    <property type="molecule type" value="Genomic_DNA"/>
</dbReference>
<proteinExistence type="predicted"/>
<gene>
    <name evidence="1" type="ORF">OG835_41480</name>
</gene>
<organism evidence="1 2">
    <name type="scientific">Streptomyces scopuliridis</name>
    <dbReference type="NCBI Taxonomy" id="452529"/>
    <lineage>
        <taxon>Bacteria</taxon>
        <taxon>Bacillati</taxon>
        <taxon>Actinomycetota</taxon>
        <taxon>Actinomycetes</taxon>
        <taxon>Kitasatosporales</taxon>
        <taxon>Streptomycetaceae</taxon>
        <taxon>Streptomyces</taxon>
    </lineage>
</organism>
<protein>
    <submittedName>
        <fullName evidence="1">Uncharacterized protein</fullName>
    </submittedName>
</protein>
<name>A0ACD4ZX75_9ACTN</name>